<keyword evidence="2" id="KW-0575">Peroxidase</keyword>
<protein>
    <submittedName>
        <fullName evidence="2">Uncharacterized peroxidase-related enzyme</fullName>
    </submittedName>
</protein>
<dbReference type="InterPro" id="IPR004675">
    <property type="entry name" value="AhpD_core"/>
</dbReference>
<dbReference type="InterPro" id="IPR003779">
    <property type="entry name" value="CMD-like"/>
</dbReference>
<gene>
    <name evidence="2" type="ORF">SAMN05421819_2917</name>
</gene>
<keyword evidence="3" id="KW-1185">Reference proteome</keyword>
<proteinExistence type="predicted"/>
<name>A0A1H6A628_9BACT</name>
<dbReference type="RefSeq" id="WP_103933798.1">
    <property type="nucleotide sequence ID" value="NZ_FNVA01000005.1"/>
</dbReference>
<dbReference type="AlphaFoldDB" id="A0A1H6A628"/>
<dbReference type="GO" id="GO:0051920">
    <property type="term" value="F:peroxiredoxin activity"/>
    <property type="evidence" value="ECO:0007669"/>
    <property type="project" value="InterPro"/>
</dbReference>
<dbReference type="PANTHER" id="PTHR35446">
    <property type="entry name" value="SI:CH211-175M2.5"/>
    <property type="match status" value="1"/>
</dbReference>
<dbReference type="OrthoDB" id="9801997at2"/>
<sequence length="179" mass="19113">MPRISPVTAPEPDSPIAALLAQIKARSGKVIKAYATMAQSPVALEGYLAFSAALQKGRLTARQREILALLISQSNECQYCLSVHSTTARMAGLTPGQIRQARTASSDDPLENAIATFALKAMQQRGQVSDADMAAAREAGVDDGLMIEIIANIALMTMTNYANRLADPVIDFPVVQVQL</sequence>
<reference evidence="2 3" key="1">
    <citation type="submission" date="2016-10" db="EMBL/GenBank/DDBJ databases">
        <authorList>
            <person name="de Groot N.N."/>
        </authorList>
    </citation>
    <scope>NUCLEOTIDE SEQUENCE [LARGE SCALE GENOMIC DNA]</scope>
    <source>
        <strain evidence="2 3">DSM 22489</strain>
    </source>
</reference>
<accession>A0A1H6A628</accession>
<dbReference type="PANTHER" id="PTHR35446:SF3">
    <property type="entry name" value="CMD DOMAIN-CONTAINING PROTEIN"/>
    <property type="match status" value="1"/>
</dbReference>
<dbReference type="NCBIfam" id="TIGR00778">
    <property type="entry name" value="ahpD_dom"/>
    <property type="match status" value="1"/>
</dbReference>
<dbReference type="Pfam" id="PF02627">
    <property type="entry name" value="CMD"/>
    <property type="match status" value="1"/>
</dbReference>
<evidence type="ECO:0000313" key="2">
    <source>
        <dbReference type="EMBL" id="SEG43495.1"/>
    </source>
</evidence>
<evidence type="ECO:0000259" key="1">
    <source>
        <dbReference type="Pfam" id="PF02627"/>
    </source>
</evidence>
<dbReference type="InterPro" id="IPR029032">
    <property type="entry name" value="AhpD-like"/>
</dbReference>
<dbReference type="EMBL" id="FNVA01000005">
    <property type="protein sequence ID" value="SEG43495.1"/>
    <property type="molecule type" value="Genomic_DNA"/>
</dbReference>
<organism evidence="2 3">
    <name type="scientific">Bryocella elongata</name>
    <dbReference type="NCBI Taxonomy" id="863522"/>
    <lineage>
        <taxon>Bacteria</taxon>
        <taxon>Pseudomonadati</taxon>
        <taxon>Acidobacteriota</taxon>
        <taxon>Terriglobia</taxon>
        <taxon>Terriglobales</taxon>
        <taxon>Acidobacteriaceae</taxon>
        <taxon>Bryocella</taxon>
    </lineage>
</organism>
<feature type="domain" description="Carboxymuconolactone decarboxylase-like" evidence="1">
    <location>
        <begin position="44"/>
        <end position="109"/>
    </location>
</feature>
<dbReference type="Proteomes" id="UP000236728">
    <property type="component" value="Unassembled WGS sequence"/>
</dbReference>
<evidence type="ECO:0000313" key="3">
    <source>
        <dbReference type="Proteomes" id="UP000236728"/>
    </source>
</evidence>
<keyword evidence="2" id="KW-0560">Oxidoreductase</keyword>
<dbReference type="Gene3D" id="1.20.1290.10">
    <property type="entry name" value="AhpD-like"/>
    <property type="match status" value="1"/>
</dbReference>
<dbReference type="SUPFAM" id="SSF69118">
    <property type="entry name" value="AhpD-like"/>
    <property type="match status" value="1"/>
</dbReference>